<dbReference type="SUPFAM" id="SSF51735">
    <property type="entry name" value="NAD(P)-binding Rossmann-fold domains"/>
    <property type="match status" value="1"/>
</dbReference>
<evidence type="ECO:0000256" key="5">
    <source>
        <dbReference type="ARBA" id="ARBA00022833"/>
    </source>
</evidence>
<keyword evidence="4 9" id="KW-0479">Metal-binding</keyword>
<dbReference type="InterPro" id="IPR020843">
    <property type="entry name" value="ER"/>
</dbReference>
<evidence type="ECO:0000256" key="6">
    <source>
        <dbReference type="ARBA" id="ARBA00023002"/>
    </source>
</evidence>
<evidence type="ECO:0000256" key="9">
    <source>
        <dbReference type="RuleBase" id="RU361277"/>
    </source>
</evidence>
<name>A0ABP8RBX7_9PSEU</name>
<dbReference type="InterPro" id="IPR013149">
    <property type="entry name" value="ADH-like_C"/>
</dbReference>
<dbReference type="EMBL" id="BAABGT010000002">
    <property type="protein sequence ID" value="GAA4535132.1"/>
    <property type="molecule type" value="Genomic_DNA"/>
</dbReference>
<dbReference type="RefSeq" id="WP_345411395.1">
    <property type="nucleotide sequence ID" value="NZ_BAABGT010000002.1"/>
</dbReference>
<reference evidence="12" key="1">
    <citation type="journal article" date="2019" name="Int. J. Syst. Evol. Microbiol.">
        <title>The Global Catalogue of Microorganisms (GCM) 10K type strain sequencing project: providing services to taxonomists for standard genome sequencing and annotation.</title>
        <authorList>
            <consortium name="The Broad Institute Genomics Platform"/>
            <consortium name="The Broad Institute Genome Sequencing Center for Infectious Disease"/>
            <person name="Wu L."/>
            <person name="Ma J."/>
        </authorList>
    </citation>
    <scope>NUCLEOTIDE SEQUENCE [LARGE SCALE GENOMIC DNA]</scope>
    <source>
        <strain evidence="12">JCM 17906</strain>
    </source>
</reference>
<dbReference type="Gene3D" id="3.90.180.10">
    <property type="entry name" value="Medium-chain alcohol dehydrogenases, catalytic domain"/>
    <property type="match status" value="2"/>
</dbReference>
<dbReference type="Gene3D" id="3.40.50.720">
    <property type="entry name" value="NAD(P)-binding Rossmann-like Domain"/>
    <property type="match status" value="1"/>
</dbReference>
<dbReference type="CDD" id="cd08254">
    <property type="entry name" value="hydroxyacyl_CoA_DH"/>
    <property type="match status" value="1"/>
</dbReference>
<evidence type="ECO:0000256" key="1">
    <source>
        <dbReference type="ARBA" id="ARBA00001947"/>
    </source>
</evidence>
<evidence type="ECO:0000256" key="8">
    <source>
        <dbReference type="ARBA" id="ARBA00049243"/>
    </source>
</evidence>
<feature type="domain" description="Enoyl reductase (ER)" evidence="10">
    <location>
        <begin position="8"/>
        <end position="309"/>
    </location>
</feature>
<sequence length="314" mass="32089">MKAWQFTGVDEPLERVDLPDPSAGEGDLVIDVRAAGLCHSDVGFMDGTITSLLPHLPIVLGHEVAGVVAEVGPGVEGFAVGDRVGVPAVTYGPGTAMNGAFAEKVRVPAALVVPIPDAVSFEQAAPATDAGRTAYRAVHTAGKVKPGQAVGIIGFGGLGSLGVQIAIAHGATVYVAEIDEAACAAALEIGASGAAADIRDFEDRDLDVVIDFAGYGTTTAAAIDAVRPNGRVVQIGLAVEMATISAQKMVLKDLTYVGASNGEQHECVGALDLLAAGKIRADVLPISFDEIPASLEKLKRGGVRGRFVALYPES</sequence>
<accession>A0ABP8RBX7</accession>
<evidence type="ECO:0000259" key="10">
    <source>
        <dbReference type="SMART" id="SM00829"/>
    </source>
</evidence>
<evidence type="ECO:0000256" key="7">
    <source>
        <dbReference type="ARBA" id="ARBA00049164"/>
    </source>
</evidence>
<comment type="caution">
    <text evidence="11">The sequence shown here is derived from an EMBL/GenBank/DDBJ whole genome shotgun (WGS) entry which is preliminary data.</text>
</comment>
<keyword evidence="6" id="KW-0560">Oxidoreductase</keyword>
<keyword evidence="12" id="KW-1185">Reference proteome</keyword>
<dbReference type="Pfam" id="PF00107">
    <property type="entry name" value="ADH_zinc_N"/>
    <property type="match status" value="1"/>
</dbReference>
<dbReference type="SUPFAM" id="SSF50129">
    <property type="entry name" value="GroES-like"/>
    <property type="match status" value="1"/>
</dbReference>
<evidence type="ECO:0000313" key="11">
    <source>
        <dbReference type="EMBL" id="GAA4535132.1"/>
    </source>
</evidence>
<dbReference type="PANTHER" id="PTHR42940:SF8">
    <property type="entry name" value="VACUOLAR PROTEIN SORTING-ASSOCIATED PROTEIN 11"/>
    <property type="match status" value="1"/>
</dbReference>
<dbReference type="SMART" id="SM00829">
    <property type="entry name" value="PKS_ER"/>
    <property type="match status" value="1"/>
</dbReference>
<dbReference type="InterPro" id="IPR036291">
    <property type="entry name" value="NAD(P)-bd_dom_sf"/>
</dbReference>
<dbReference type="InterPro" id="IPR013154">
    <property type="entry name" value="ADH-like_N"/>
</dbReference>
<dbReference type="PROSITE" id="PS00059">
    <property type="entry name" value="ADH_ZINC"/>
    <property type="match status" value="1"/>
</dbReference>
<protein>
    <recommendedName>
        <fullName evidence="3">alcohol dehydrogenase</fullName>
        <ecNumber evidence="3">1.1.1.1</ecNumber>
    </recommendedName>
</protein>
<dbReference type="InterPro" id="IPR002328">
    <property type="entry name" value="ADH_Zn_CS"/>
</dbReference>
<evidence type="ECO:0000256" key="3">
    <source>
        <dbReference type="ARBA" id="ARBA00013190"/>
    </source>
</evidence>
<comment type="similarity">
    <text evidence="2 9">Belongs to the zinc-containing alcohol dehydrogenase family.</text>
</comment>
<comment type="cofactor">
    <cofactor evidence="1 9">
        <name>Zn(2+)</name>
        <dbReference type="ChEBI" id="CHEBI:29105"/>
    </cofactor>
</comment>
<evidence type="ECO:0000256" key="4">
    <source>
        <dbReference type="ARBA" id="ARBA00022723"/>
    </source>
</evidence>
<organism evidence="11 12">
    <name type="scientific">Pseudonocardia xishanensis</name>
    <dbReference type="NCBI Taxonomy" id="630995"/>
    <lineage>
        <taxon>Bacteria</taxon>
        <taxon>Bacillati</taxon>
        <taxon>Actinomycetota</taxon>
        <taxon>Actinomycetes</taxon>
        <taxon>Pseudonocardiales</taxon>
        <taxon>Pseudonocardiaceae</taxon>
        <taxon>Pseudonocardia</taxon>
    </lineage>
</organism>
<proteinExistence type="inferred from homology"/>
<dbReference type="Pfam" id="PF08240">
    <property type="entry name" value="ADH_N"/>
    <property type="match status" value="1"/>
</dbReference>
<comment type="catalytic activity">
    <reaction evidence="7">
        <text>a secondary alcohol + NAD(+) = a ketone + NADH + H(+)</text>
        <dbReference type="Rhea" id="RHEA:10740"/>
        <dbReference type="ChEBI" id="CHEBI:15378"/>
        <dbReference type="ChEBI" id="CHEBI:17087"/>
        <dbReference type="ChEBI" id="CHEBI:35681"/>
        <dbReference type="ChEBI" id="CHEBI:57540"/>
        <dbReference type="ChEBI" id="CHEBI:57945"/>
        <dbReference type="EC" id="1.1.1.1"/>
    </reaction>
</comment>
<dbReference type="InterPro" id="IPR011032">
    <property type="entry name" value="GroES-like_sf"/>
</dbReference>
<dbReference type="Proteomes" id="UP001501598">
    <property type="component" value="Unassembled WGS sequence"/>
</dbReference>
<dbReference type="PANTHER" id="PTHR42940">
    <property type="entry name" value="ALCOHOL DEHYDROGENASE 1-RELATED"/>
    <property type="match status" value="1"/>
</dbReference>
<dbReference type="EC" id="1.1.1.1" evidence="3"/>
<evidence type="ECO:0000313" key="12">
    <source>
        <dbReference type="Proteomes" id="UP001501598"/>
    </source>
</evidence>
<keyword evidence="5 9" id="KW-0862">Zinc</keyword>
<gene>
    <name evidence="11" type="ORF">GCM10023175_00270</name>
</gene>
<evidence type="ECO:0000256" key="2">
    <source>
        <dbReference type="ARBA" id="ARBA00008072"/>
    </source>
</evidence>
<comment type="catalytic activity">
    <reaction evidence="8">
        <text>a primary alcohol + NAD(+) = an aldehyde + NADH + H(+)</text>
        <dbReference type="Rhea" id="RHEA:10736"/>
        <dbReference type="ChEBI" id="CHEBI:15378"/>
        <dbReference type="ChEBI" id="CHEBI:15734"/>
        <dbReference type="ChEBI" id="CHEBI:17478"/>
        <dbReference type="ChEBI" id="CHEBI:57540"/>
        <dbReference type="ChEBI" id="CHEBI:57945"/>
        <dbReference type="EC" id="1.1.1.1"/>
    </reaction>
</comment>